<feature type="active site" description="Proton donor" evidence="4">
    <location>
        <position position="55"/>
    </location>
</feature>
<evidence type="ECO:0000259" key="7">
    <source>
        <dbReference type="Pfam" id="PF00248"/>
    </source>
</evidence>
<dbReference type="GO" id="GO:0016616">
    <property type="term" value="F:oxidoreductase activity, acting on the CH-OH group of donors, NAD or NADP as acceptor"/>
    <property type="evidence" value="ECO:0007669"/>
    <property type="project" value="UniProtKB-ARBA"/>
</dbReference>
<keyword evidence="9" id="KW-1185">Reference proteome</keyword>
<gene>
    <name evidence="8" type="ORF">CYBJADRAFT_188950</name>
</gene>
<dbReference type="PROSITE" id="PS00798">
    <property type="entry name" value="ALDOKETO_REDUCTASE_1"/>
    <property type="match status" value="1"/>
</dbReference>
<dbReference type="Proteomes" id="UP000094389">
    <property type="component" value="Unassembled WGS sequence"/>
</dbReference>
<dbReference type="PIRSF" id="PIRSF000097">
    <property type="entry name" value="AKR"/>
    <property type="match status" value="1"/>
</dbReference>
<dbReference type="InterPro" id="IPR023210">
    <property type="entry name" value="NADP_OxRdtase_dom"/>
</dbReference>
<evidence type="ECO:0000313" key="9">
    <source>
        <dbReference type="Proteomes" id="UP000094389"/>
    </source>
</evidence>
<dbReference type="RefSeq" id="XP_020071816.1">
    <property type="nucleotide sequence ID" value="XM_020217324.1"/>
</dbReference>
<accession>A0A1E4S5F4</accession>
<dbReference type="PANTHER" id="PTHR43827">
    <property type="entry name" value="2,5-DIKETO-D-GLUCONIC ACID REDUCTASE"/>
    <property type="match status" value="1"/>
</dbReference>
<dbReference type="Gene3D" id="3.20.20.100">
    <property type="entry name" value="NADP-dependent oxidoreductase domain"/>
    <property type="match status" value="1"/>
</dbReference>
<dbReference type="InterPro" id="IPR020471">
    <property type="entry name" value="AKR"/>
</dbReference>
<dbReference type="InterPro" id="IPR018170">
    <property type="entry name" value="Aldo/ket_reductase_CS"/>
</dbReference>
<dbReference type="Pfam" id="PF00248">
    <property type="entry name" value="Aldo_ket_red"/>
    <property type="match status" value="1"/>
</dbReference>
<dbReference type="AlphaFoldDB" id="A0A1E4S5F4"/>
<dbReference type="FunFam" id="3.20.20.100:FF:000002">
    <property type="entry name" value="2,5-diketo-D-gluconic acid reductase A"/>
    <property type="match status" value="1"/>
</dbReference>
<dbReference type="OrthoDB" id="416253at2759"/>
<dbReference type="OMA" id="ACIAISW"/>
<feature type="domain" description="NADP-dependent oxidoreductase" evidence="7">
    <location>
        <begin position="23"/>
        <end position="289"/>
    </location>
</feature>
<feature type="binding site" evidence="5">
    <location>
        <position position="116"/>
    </location>
    <ligand>
        <name>substrate</name>
    </ligand>
</feature>
<feature type="site" description="Lowers pKa of active site Tyr" evidence="6">
    <location>
        <position position="85"/>
    </location>
</feature>
<dbReference type="PRINTS" id="PR00069">
    <property type="entry name" value="ALDKETRDTASE"/>
</dbReference>
<organism evidence="8 9">
    <name type="scientific">Cyberlindnera jadinii (strain ATCC 18201 / CBS 1600 / BCRC 20928 / JCM 3617 / NBRC 0987 / NRRL Y-1542)</name>
    <name type="common">Torula yeast</name>
    <name type="synonym">Candida utilis</name>
    <dbReference type="NCBI Taxonomy" id="983966"/>
    <lineage>
        <taxon>Eukaryota</taxon>
        <taxon>Fungi</taxon>
        <taxon>Dikarya</taxon>
        <taxon>Ascomycota</taxon>
        <taxon>Saccharomycotina</taxon>
        <taxon>Saccharomycetes</taxon>
        <taxon>Phaffomycetales</taxon>
        <taxon>Phaffomycetaceae</taxon>
        <taxon>Cyberlindnera</taxon>
    </lineage>
</organism>
<dbReference type="GeneID" id="30991720"/>
<evidence type="ECO:0000256" key="2">
    <source>
        <dbReference type="ARBA" id="ARBA00022857"/>
    </source>
</evidence>
<evidence type="ECO:0000256" key="6">
    <source>
        <dbReference type="PIRSR" id="PIRSR000097-3"/>
    </source>
</evidence>
<reference evidence="8 9" key="1">
    <citation type="journal article" date="2016" name="Proc. Natl. Acad. Sci. U.S.A.">
        <title>Comparative genomics of biotechnologically important yeasts.</title>
        <authorList>
            <person name="Riley R."/>
            <person name="Haridas S."/>
            <person name="Wolfe K.H."/>
            <person name="Lopes M.R."/>
            <person name="Hittinger C.T."/>
            <person name="Goeker M."/>
            <person name="Salamov A.A."/>
            <person name="Wisecaver J.H."/>
            <person name="Long T.M."/>
            <person name="Calvey C.H."/>
            <person name="Aerts A.L."/>
            <person name="Barry K.W."/>
            <person name="Choi C."/>
            <person name="Clum A."/>
            <person name="Coughlan A.Y."/>
            <person name="Deshpande S."/>
            <person name="Douglass A.P."/>
            <person name="Hanson S.J."/>
            <person name="Klenk H.-P."/>
            <person name="LaButti K.M."/>
            <person name="Lapidus A."/>
            <person name="Lindquist E.A."/>
            <person name="Lipzen A.M."/>
            <person name="Meier-Kolthoff J.P."/>
            <person name="Ohm R.A."/>
            <person name="Otillar R.P."/>
            <person name="Pangilinan J.L."/>
            <person name="Peng Y."/>
            <person name="Rokas A."/>
            <person name="Rosa C.A."/>
            <person name="Scheuner C."/>
            <person name="Sibirny A.A."/>
            <person name="Slot J.C."/>
            <person name="Stielow J.B."/>
            <person name="Sun H."/>
            <person name="Kurtzman C.P."/>
            <person name="Blackwell M."/>
            <person name="Grigoriev I.V."/>
            <person name="Jeffries T.W."/>
        </authorList>
    </citation>
    <scope>NUCLEOTIDE SEQUENCE [LARGE SCALE GENOMIC DNA]</scope>
    <source>
        <strain evidence="9">ATCC 18201 / CBS 1600 / BCRC 20928 / JCM 3617 / NBRC 0987 / NRRL Y-1542</strain>
    </source>
</reference>
<dbReference type="STRING" id="983966.A0A1E4S5F4"/>
<name>A0A1E4S5F4_CYBJN</name>
<dbReference type="SUPFAM" id="SSF51430">
    <property type="entry name" value="NAD(P)-linked oxidoreductase"/>
    <property type="match status" value="1"/>
</dbReference>
<sequence length="316" mass="35423">MTAPEINRDTFKLNSGFLIPAVALGTWKSSPEDCYNAVKHALNVGYRHIDTARIYLNEASVGKAINDFLKESDDVKREDIFVTTKLCPCDYHDPETAILGSLERLQLDYVDLYLMHHSLAEVSGEGLKPVDEDGFRKHIPFEKLSYVDAYKVVQTFVNKGYTRSVGVCNFNVPKVQRLLEVSEIPPAVVQCEIHPYLPQQDLVDFCKEHGIVVEAFSPLGSTGAPLLNEPILVSVAEKYQVSPACIAISWAIARGTVPLPKSTNDSRIEANLKTIKLSDQDVELINNISKTTTKRYLNSKWRIDVYYSDAEFNPVK</sequence>
<keyword evidence="2" id="KW-0521">NADP</keyword>
<evidence type="ECO:0000256" key="3">
    <source>
        <dbReference type="ARBA" id="ARBA00023002"/>
    </source>
</evidence>
<evidence type="ECO:0000313" key="8">
    <source>
        <dbReference type="EMBL" id="ODV74777.1"/>
    </source>
</evidence>
<keyword evidence="3" id="KW-0560">Oxidoreductase</keyword>
<protein>
    <submittedName>
        <fullName evidence="8">Aldo/keto reductase</fullName>
    </submittedName>
</protein>
<dbReference type="PANTHER" id="PTHR43827:SF3">
    <property type="entry name" value="NADP-DEPENDENT OXIDOREDUCTASE DOMAIN-CONTAINING PROTEIN"/>
    <property type="match status" value="1"/>
</dbReference>
<dbReference type="CDD" id="cd19071">
    <property type="entry name" value="AKR_AKR1-5-like"/>
    <property type="match status" value="1"/>
</dbReference>
<dbReference type="InterPro" id="IPR036812">
    <property type="entry name" value="NAD(P)_OxRdtase_dom_sf"/>
</dbReference>
<proteinExistence type="inferred from homology"/>
<comment type="similarity">
    <text evidence="1">Belongs to the aldo/keto reductase family.</text>
</comment>
<evidence type="ECO:0000256" key="4">
    <source>
        <dbReference type="PIRSR" id="PIRSR000097-1"/>
    </source>
</evidence>
<evidence type="ECO:0000256" key="1">
    <source>
        <dbReference type="ARBA" id="ARBA00007905"/>
    </source>
</evidence>
<dbReference type="PROSITE" id="PS00062">
    <property type="entry name" value="ALDOKETO_REDUCTASE_2"/>
    <property type="match status" value="1"/>
</dbReference>
<dbReference type="EMBL" id="KV453927">
    <property type="protein sequence ID" value="ODV74777.1"/>
    <property type="molecule type" value="Genomic_DNA"/>
</dbReference>
<evidence type="ECO:0000256" key="5">
    <source>
        <dbReference type="PIRSR" id="PIRSR000097-2"/>
    </source>
</evidence>